<organism evidence="9 10">
    <name type="scientific">Olivibacter domesticus</name>
    <name type="common">Pseudosphingobacterium domesticum</name>
    <dbReference type="NCBI Taxonomy" id="407022"/>
    <lineage>
        <taxon>Bacteria</taxon>
        <taxon>Pseudomonadati</taxon>
        <taxon>Bacteroidota</taxon>
        <taxon>Sphingobacteriia</taxon>
        <taxon>Sphingobacteriales</taxon>
        <taxon>Sphingobacteriaceae</taxon>
        <taxon>Olivibacter</taxon>
    </lineage>
</organism>
<dbReference type="InterPro" id="IPR017853">
    <property type="entry name" value="GH"/>
</dbReference>
<dbReference type="RefSeq" id="WP_093327125.1">
    <property type="nucleotide sequence ID" value="NZ_FOAF01000005.1"/>
</dbReference>
<feature type="domain" description="DUF4982" evidence="7">
    <location>
        <begin position="627"/>
        <end position="685"/>
    </location>
</feature>
<dbReference type="Gene3D" id="2.60.40.10">
    <property type="entry name" value="Immunoglobulins"/>
    <property type="match status" value="3"/>
</dbReference>
<keyword evidence="10" id="KW-1185">Reference proteome</keyword>
<dbReference type="GO" id="GO:0004553">
    <property type="term" value="F:hydrolase activity, hydrolyzing O-glycosyl compounds"/>
    <property type="evidence" value="ECO:0007669"/>
    <property type="project" value="InterPro"/>
</dbReference>
<dbReference type="InterPro" id="IPR006101">
    <property type="entry name" value="Glyco_hydro_2"/>
</dbReference>
<dbReference type="SUPFAM" id="SSF49785">
    <property type="entry name" value="Galactose-binding domain-like"/>
    <property type="match status" value="1"/>
</dbReference>
<reference evidence="10" key="1">
    <citation type="submission" date="2016-10" db="EMBL/GenBank/DDBJ databases">
        <authorList>
            <person name="Varghese N."/>
            <person name="Submissions S."/>
        </authorList>
    </citation>
    <scope>NUCLEOTIDE SEQUENCE [LARGE SCALE GENOMIC DNA]</scope>
    <source>
        <strain evidence="10">DSM 18733</strain>
    </source>
</reference>
<dbReference type="InterPro" id="IPR006104">
    <property type="entry name" value="Glyco_hydro_2_N"/>
</dbReference>
<dbReference type="InterPro" id="IPR008979">
    <property type="entry name" value="Galactose-bd-like_sf"/>
</dbReference>
<dbReference type="NCBIfam" id="NF041463">
    <property type="entry name" value="GalB"/>
    <property type="match status" value="1"/>
</dbReference>
<evidence type="ECO:0000259" key="6">
    <source>
        <dbReference type="Pfam" id="PF02837"/>
    </source>
</evidence>
<dbReference type="Gene3D" id="3.20.20.80">
    <property type="entry name" value="Glycosidases"/>
    <property type="match status" value="1"/>
</dbReference>
<evidence type="ECO:0000259" key="5">
    <source>
        <dbReference type="Pfam" id="PF02836"/>
    </source>
</evidence>
<protein>
    <submittedName>
        <fullName evidence="9">Beta-galactosidase</fullName>
    </submittedName>
</protein>
<feature type="domain" description="Glycoside hydrolase family 2 immunoglobulin-like beta-sandwich" evidence="4">
    <location>
        <begin position="191"/>
        <end position="293"/>
    </location>
</feature>
<dbReference type="InterPro" id="IPR036156">
    <property type="entry name" value="Beta-gal/glucu_dom_sf"/>
</dbReference>
<dbReference type="PROSITE" id="PS00608">
    <property type="entry name" value="GLYCOSYL_HYDROL_F2_2"/>
    <property type="match status" value="1"/>
</dbReference>
<dbReference type="InterPro" id="IPR023232">
    <property type="entry name" value="Glyco_hydro_2_AS"/>
</dbReference>
<gene>
    <name evidence="9" type="ORF">SAMN05661044_03669</name>
</gene>
<dbReference type="InterPro" id="IPR048229">
    <property type="entry name" value="GalB-like"/>
</dbReference>
<dbReference type="InterPro" id="IPR006102">
    <property type="entry name" value="Ig-like_GH2"/>
</dbReference>
<dbReference type="PANTHER" id="PTHR42732:SF1">
    <property type="entry name" value="BETA-MANNOSIDASE"/>
    <property type="match status" value="1"/>
</dbReference>
<evidence type="ECO:0000256" key="2">
    <source>
        <dbReference type="ARBA" id="ARBA00022801"/>
    </source>
</evidence>
<dbReference type="Pfam" id="PF18565">
    <property type="entry name" value="Glyco_hydro2_C5"/>
    <property type="match status" value="1"/>
</dbReference>
<dbReference type="SUPFAM" id="SSF51445">
    <property type="entry name" value="(Trans)glycosidases"/>
    <property type="match status" value="1"/>
</dbReference>
<dbReference type="InterPro" id="IPR051913">
    <property type="entry name" value="GH2_Domain-Containing"/>
</dbReference>
<sequence>MFKALIFCILFCLFGVTLYGQEQSLGRTLFNDQWKFCLGDNQDAKSADFDDSEWRKLTLPHDWSIEGAFSKEHPATNQGGALPGGVGWYRKTFSLPEKDEEKQVYIDFDGVYRNSEVWINGHYLGKRPSGYTSFRYDLTPYLKREGQANTIAVRVDNSQQPNSRWYSGSGIYRNVWLVFKNKVAIDHWGAFVTTPKIANEEAIVQQITSLKNLTGHPVATDVRITIYDQENRLVAKEQYRQSLQDTLTEATFQIKLAKPILWSVENPYRYQVKTQIFVNNQLLDEQRIPVGIRYFSFNARKGFSFNGEPKKILGVCMHHDLGALGAAVNKRAMERQLQLLKEMGANAIRVSHNPPAPEFLDLCDSMGFLVMDEAFDMWQKKKNKFDYSLDFEKWHKKDLEDLVKRDRNHPSVFMWSIGNEIREQFDSTGTRLTRELTAIVKEVDSTRPVTAALTETHFEKNFIAQANTLDVLGFNYKYEQYDSLPINFPHQNLLASETTSALATRGHYDLGYDTLRFWPPSAKEKFVKNGNSDYTVSAYDQVAAYWGTSHEQAWKAVKERDFLAGLFVWTGFDYLGEPVPYDYPARSSYYGIIDLAGFPKDVYYMYQSEWTAKPVLHLLPHWNWKDGQVVDVWAYYSQADEVELFLNGKSLGIKQKKNGEMHVSWKVPFQAGVLNAVSKKNGQTVLVKEIQTAGKPEKIQLKVDKSIMRSGVDDLAFVTVDIVDEQGNLVPTAMNELKFDVDGAGFLAGVDNGFQADLSSLKGSSKQAYNGKCLAIIQAKDIAGEIVLKVSAKGLEGAALKLAVVNDE</sequence>
<dbReference type="PANTHER" id="PTHR42732">
    <property type="entry name" value="BETA-GALACTOSIDASE"/>
    <property type="match status" value="1"/>
</dbReference>
<dbReference type="GO" id="GO:0005975">
    <property type="term" value="P:carbohydrate metabolic process"/>
    <property type="evidence" value="ECO:0007669"/>
    <property type="project" value="InterPro"/>
</dbReference>
<dbReference type="PRINTS" id="PR00132">
    <property type="entry name" value="GLHYDRLASE2"/>
</dbReference>
<dbReference type="Pfam" id="PF02837">
    <property type="entry name" value="Glyco_hydro_2_N"/>
    <property type="match status" value="1"/>
</dbReference>
<feature type="domain" description="Glycosyl hydrolases family 2 sugar binding" evidence="6">
    <location>
        <begin position="73"/>
        <end position="178"/>
    </location>
</feature>
<comment type="similarity">
    <text evidence="1">Belongs to the glycosyl hydrolase 2 family.</text>
</comment>
<feature type="domain" description="Glycoside hydrolase family 2" evidence="8">
    <location>
        <begin position="699"/>
        <end position="800"/>
    </location>
</feature>
<dbReference type="OrthoDB" id="9801077at2"/>
<accession>A0A1H7TZW2</accession>
<dbReference type="AlphaFoldDB" id="A0A1H7TZW2"/>
<dbReference type="InterPro" id="IPR006103">
    <property type="entry name" value="Glyco_hydro_2_cat"/>
</dbReference>
<dbReference type="Gene3D" id="2.60.120.260">
    <property type="entry name" value="Galactose-binding domain-like"/>
    <property type="match status" value="1"/>
</dbReference>
<dbReference type="InterPro" id="IPR040605">
    <property type="entry name" value="Glyco_hydro2_dom5"/>
</dbReference>
<evidence type="ECO:0000313" key="10">
    <source>
        <dbReference type="Proteomes" id="UP000199421"/>
    </source>
</evidence>
<dbReference type="EMBL" id="FOAF01000005">
    <property type="protein sequence ID" value="SEL90084.1"/>
    <property type="molecule type" value="Genomic_DNA"/>
</dbReference>
<dbReference type="SUPFAM" id="SSF49303">
    <property type="entry name" value="beta-Galactosidase/glucuronidase domain"/>
    <property type="match status" value="1"/>
</dbReference>
<feature type="domain" description="Glycoside hydrolase family 2 catalytic" evidence="5">
    <location>
        <begin position="302"/>
        <end position="485"/>
    </location>
</feature>
<dbReference type="Proteomes" id="UP000199421">
    <property type="component" value="Unassembled WGS sequence"/>
</dbReference>
<dbReference type="Pfam" id="PF02836">
    <property type="entry name" value="Glyco_hydro_2_C"/>
    <property type="match status" value="1"/>
</dbReference>
<evidence type="ECO:0000256" key="1">
    <source>
        <dbReference type="ARBA" id="ARBA00007401"/>
    </source>
</evidence>
<evidence type="ECO:0000259" key="8">
    <source>
        <dbReference type="Pfam" id="PF18565"/>
    </source>
</evidence>
<name>A0A1H7TZW2_OLID1</name>
<evidence type="ECO:0000259" key="7">
    <source>
        <dbReference type="Pfam" id="PF16355"/>
    </source>
</evidence>
<evidence type="ECO:0000256" key="3">
    <source>
        <dbReference type="ARBA" id="ARBA00023295"/>
    </source>
</evidence>
<evidence type="ECO:0000259" key="4">
    <source>
        <dbReference type="Pfam" id="PF00703"/>
    </source>
</evidence>
<keyword evidence="3" id="KW-0326">Glycosidase</keyword>
<evidence type="ECO:0000313" key="9">
    <source>
        <dbReference type="EMBL" id="SEL90084.1"/>
    </source>
</evidence>
<dbReference type="Pfam" id="PF00703">
    <property type="entry name" value="Glyco_hydro_2"/>
    <property type="match status" value="1"/>
</dbReference>
<dbReference type="InterPro" id="IPR032311">
    <property type="entry name" value="DUF4982"/>
</dbReference>
<dbReference type="Pfam" id="PF16355">
    <property type="entry name" value="DUF4982"/>
    <property type="match status" value="1"/>
</dbReference>
<dbReference type="STRING" id="407022.SAMN05661044_03669"/>
<keyword evidence="2" id="KW-0378">Hydrolase</keyword>
<proteinExistence type="inferred from homology"/>
<dbReference type="InterPro" id="IPR013783">
    <property type="entry name" value="Ig-like_fold"/>
</dbReference>